<comment type="caution">
    <text evidence="9">The sequence shown here is derived from an EMBL/GenBank/DDBJ whole genome shotgun (WGS) entry which is preliminary data.</text>
</comment>
<evidence type="ECO:0000259" key="8">
    <source>
        <dbReference type="Pfam" id="PF00962"/>
    </source>
</evidence>
<keyword evidence="5" id="KW-0862">Zinc</keyword>
<evidence type="ECO:0000313" key="10">
    <source>
        <dbReference type="EMBL" id="CAF0917404.1"/>
    </source>
</evidence>
<dbReference type="Pfam" id="PF00962">
    <property type="entry name" value="A_deaminase"/>
    <property type="match status" value="1"/>
</dbReference>
<comment type="catalytic activity">
    <reaction evidence="7">
        <text>N(6)-methyl-AMP + H2O + H(+) = IMP + methylamine</text>
        <dbReference type="Rhea" id="RHEA:16001"/>
        <dbReference type="ChEBI" id="CHEBI:15377"/>
        <dbReference type="ChEBI" id="CHEBI:15378"/>
        <dbReference type="ChEBI" id="CHEBI:58053"/>
        <dbReference type="ChEBI" id="CHEBI:59338"/>
        <dbReference type="ChEBI" id="CHEBI:144842"/>
    </reaction>
    <physiologicalReaction direction="left-to-right" evidence="7">
        <dbReference type="Rhea" id="RHEA:16002"/>
    </physiologicalReaction>
</comment>
<keyword evidence="6" id="KW-0546">Nucleotide metabolism</keyword>
<comment type="similarity">
    <text evidence="2">Belongs to the metallo-dependent hydrolases superfamily. Adenosine and AMP deaminases family.</text>
</comment>
<gene>
    <name evidence="9" type="ORF">SEV965_LOCUS6393</name>
    <name evidence="10" type="ORF">ZHD862_LOCUS8206</name>
</gene>
<dbReference type="PANTHER" id="PTHR11409">
    <property type="entry name" value="ADENOSINE DEAMINASE"/>
    <property type="match status" value="1"/>
</dbReference>
<dbReference type="Proteomes" id="UP000663889">
    <property type="component" value="Unassembled WGS sequence"/>
</dbReference>
<dbReference type="PANTHER" id="PTHR11409:SF42">
    <property type="entry name" value="ADENOSINE DEAMINASE-LIKE PROTEIN"/>
    <property type="match status" value="1"/>
</dbReference>
<dbReference type="GO" id="GO:0009117">
    <property type="term" value="P:nucleotide metabolic process"/>
    <property type="evidence" value="ECO:0007669"/>
    <property type="project" value="UniProtKB-KW"/>
</dbReference>
<dbReference type="GO" id="GO:0006154">
    <property type="term" value="P:adenosine catabolic process"/>
    <property type="evidence" value="ECO:0007669"/>
    <property type="project" value="TreeGrafter"/>
</dbReference>
<dbReference type="SUPFAM" id="SSF51556">
    <property type="entry name" value="Metallo-dependent hydrolases"/>
    <property type="match status" value="1"/>
</dbReference>
<feature type="domain" description="Adenosine deaminase" evidence="8">
    <location>
        <begin position="12"/>
        <end position="308"/>
    </location>
</feature>
<dbReference type="EMBL" id="CAJNOT010000260">
    <property type="protein sequence ID" value="CAF0917404.1"/>
    <property type="molecule type" value="Genomic_DNA"/>
</dbReference>
<dbReference type="Proteomes" id="UP000663864">
    <property type="component" value="Unassembled WGS sequence"/>
</dbReference>
<dbReference type="GO" id="GO:0046103">
    <property type="term" value="P:inosine biosynthetic process"/>
    <property type="evidence" value="ECO:0007669"/>
    <property type="project" value="TreeGrafter"/>
</dbReference>
<comment type="cofactor">
    <cofactor evidence="1">
        <name>Zn(2+)</name>
        <dbReference type="ChEBI" id="CHEBI:29105"/>
    </cofactor>
</comment>
<dbReference type="GO" id="GO:0004000">
    <property type="term" value="F:adenosine deaminase activity"/>
    <property type="evidence" value="ECO:0007669"/>
    <property type="project" value="TreeGrafter"/>
</dbReference>
<organism evidence="9 11">
    <name type="scientific">Rotaria sordida</name>
    <dbReference type="NCBI Taxonomy" id="392033"/>
    <lineage>
        <taxon>Eukaryota</taxon>
        <taxon>Metazoa</taxon>
        <taxon>Spiralia</taxon>
        <taxon>Gnathifera</taxon>
        <taxon>Rotifera</taxon>
        <taxon>Eurotatoria</taxon>
        <taxon>Bdelloidea</taxon>
        <taxon>Philodinida</taxon>
        <taxon>Philodinidae</taxon>
        <taxon>Rotaria</taxon>
    </lineage>
</organism>
<accession>A0A814ALJ6</accession>
<keyword evidence="4" id="KW-0378">Hydrolase</keyword>
<evidence type="ECO:0000256" key="5">
    <source>
        <dbReference type="ARBA" id="ARBA00022833"/>
    </source>
</evidence>
<evidence type="ECO:0000313" key="9">
    <source>
        <dbReference type="EMBL" id="CAF0915960.1"/>
    </source>
</evidence>
<dbReference type="EMBL" id="CAJNOU010000208">
    <property type="protein sequence ID" value="CAF0915960.1"/>
    <property type="molecule type" value="Genomic_DNA"/>
</dbReference>
<dbReference type="GO" id="GO:0046872">
    <property type="term" value="F:metal ion binding"/>
    <property type="evidence" value="ECO:0007669"/>
    <property type="project" value="UniProtKB-KW"/>
</dbReference>
<reference evidence="9" key="1">
    <citation type="submission" date="2021-02" db="EMBL/GenBank/DDBJ databases">
        <authorList>
            <person name="Nowell W R."/>
        </authorList>
    </citation>
    <scope>NUCLEOTIDE SEQUENCE</scope>
</reference>
<evidence type="ECO:0000256" key="7">
    <source>
        <dbReference type="ARBA" id="ARBA00048787"/>
    </source>
</evidence>
<name>A0A814ALJ6_9BILA</name>
<evidence type="ECO:0000256" key="2">
    <source>
        <dbReference type="ARBA" id="ARBA00006676"/>
    </source>
</evidence>
<dbReference type="InterPro" id="IPR032466">
    <property type="entry name" value="Metal_Hydrolase"/>
</dbReference>
<keyword evidence="3" id="KW-0479">Metal-binding</keyword>
<evidence type="ECO:0000256" key="1">
    <source>
        <dbReference type="ARBA" id="ARBA00001947"/>
    </source>
</evidence>
<dbReference type="InterPro" id="IPR001365">
    <property type="entry name" value="A_deaminase_dom"/>
</dbReference>
<dbReference type="Gene3D" id="3.20.20.140">
    <property type="entry name" value="Metal-dependent hydrolases"/>
    <property type="match status" value="1"/>
</dbReference>
<evidence type="ECO:0000256" key="3">
    <source>
        <dbReference type="ARBA" id="ARBA00022723"/>
    </source>
</evidence>
<sequence>MDDVQCFCELIPKIELHAHLNGCIRSSTFRQLLSSPTDQTRLDTLDKEFSVGDTHARMANVFEKFSLLRSCVTNLDDIRRIARETLEDFISDNVIYAELRTRPRSFQNGKIPSSSYIEAILDIMKKYEEKICSRLILSIDRTQTLEQAMETLKLAENYRTHIVGLDFSGDPNIKSFERFRPVFDLAKQINLSTTIHIGELPDKECINENNLIIDYKPTRLGHFNFRTNDQEQRVLKEQIPLELCPTSNLLTMNLLDLTEHHFDLFYKNKHPLAICTDDSGLMNCNLSSELFQVVQTFHLTKKELYEFIFQTSNLIFDKNMIEFCQKKLNIFSQQSNLF</sequence>
<dbReference type="InterPro" id="IPR006330">
    <property type="entry name" value="Ado/ade_deaminase"/>
</dbReference>
<dbReference type="AlphaFoldDB" id="A0A814ALJ6"/>
<evidence type="ECO:0000256" key="6">
    <source>
        <dbReference type="ARBA" id="ARBA00023080"/>
    </source>
</evidence>
<protein>
    <recommendedName>
        <fullName evidence="8">Adenosine deaminase domain-containing protein</fullName>
    </recommendedName>
</protein>
<evidence type="ECO:0000256" key="4">
    <source>
        <dbReference type="ARBA" id="ARBA00022801"/>
    </source>
</evidence>
<evidence type="ECO:0000313" key="11">
    <source>
        <dbReference type="Proteomes" id="UP000663889"/>
    </source>
</evidence>
<proteinExistence type="inferred from homology"/>